<evidence type="ECO:0008006" key="5">
    <source>
        <dbReference type="Google" id="ProtNLM"/>
    </source>
</evidence>
<dbReference type="EMBL" id="JAFIRN010000013">
    <property type="protein sequence ID" value="KAG5836718.1"/>
    <property type="molecule type" value="Genomic_DNA"/>
</dbReference>
<evidence type="ECO:0000313" key="4">
    <source>
        <dbReference type="Proteomes" id="UP001044222"/>
    </source>
</evidence>
<dbReference type="GO" id="GO:0045145">
    <property type="term" value="F:single-stranded DNA 5'-3' DNA exonuclease activity"/>
    <property type="evidence" value="ECO:0007669"/>
    <property type="project" value="InterPro"/>
</dbReference>
<dbReference type="PANTHER" id="PTHR14464:SF4">
    <property type="entry name" value="EXONUCLEASE V"/>
    <property type="match status" value="1"/>
</dbReference>
<proteinExistence type="inferred from homology"/>
<dbReference type="GO" id="GO:0005634">
    <property type="term" value="C:nucleus"/>
    <property type="evidence" value="ECO:0007669"/>
    <property type="project" value="TreeGrafter"/>
</dbReference>
<dbReference type="Pfam" id="PF09810">
    <property type="entry name" value="Exo5"/>
    <property type="match status" value="2"/>
</dbReference>
<accession>A0A9D3LXJ2</accession>
<comment type="caution">
    <text evidence="3">The sequence shown here is derived from an EMBL/GenBank/DDBJ whole genome shotgun (WGS) entry which is preliminary data.</text>
</comment>
<dbReference type="Gene3D" id="3.90.320.10">
    <property type="match status" value="1"/>
</dbReference>
<dbReference type="AlphaFoldDB" id="A0A9D3LXJ2"/>
<feature type="region of interest" description="Disordered" evidence="2">
    <location>
        <begin position="378"/>
        <end position="416"/>
    </location>
</feature>
<dbReference type="PANTHER" id="PTHR14464">
    <property type="entry name" value="EXONUCLEASE V"/>
    <property type="match status" value="1"/>
</dbReference>
<feature type="region of interest" description="Disordered" evidence="2">
    <location>
        <begin position="23"/>
        <end position="50"/>
    </location>
</feature>
<dbReference type="InterPro" id="IPR011604">
    <property type="entry name" value="PDDEXK-like_dom_sf"/>
</dbReference>
<evidence type="ECO:0000256" key="1">
    <source>
        <dbReference type="ARBA" id="ARBA00009797"/>
    </source>
</evidence>
<evidence type="ECO:0000313" key="3">
    <source>
        <dbReference type="EMBL" id="KAG5836718.1"/>
    </source>
</evidence>
<gene>
    <name evidence="3" type="ORF">ANANG_G00231540</name>
</gene>
<keyword evidence="4" id="KW-1185">Reference proteome</keyword>
<evidence type="ECO:0000256" key="2">
    <source>
        <dbReference type="SAM" id="MobiDB-lite"/>
    </source>
</evidence>
<dbReference type="InterPro" id="IPR019190">
    <property type="entry name" value="EXOV"/>
</dbReference>
<reference evidence="3" key="1">
    <citation type="submission" date="2021-01" db="EMBL/GenBank/DDBJ databases">
        <title>A chromosome-scale assembly of European eel, Anguilla anguilla.</title>
        <authorList>
            <person name="Henkel C."/>
            <person name="Jong-Raadsen S.A."/>
            <person name="Dufour S."/>
            <person name="Weltzien F.-A."/>
            <person name="Palstra A.P."/>
            <person name="Pelster B."/>
            <person name="Spaink H.P."/>
            <person name="Van Den Thillart G.E."/>
            <person name="Jansen H."/>
            <person name="Zahm M."/>
            <person name="Klopp C."/>
            <person name="Cedric C."/>
            <person name="Louis A."/>
            <person name="Berthelot C."/>
            <person name="Parey E."/>
            <person name="Roest Crollius H."/>
            <person name="Montfort J."/>
            <person name="Robinson-Rechavi M."/>
            <person name="Bucao C."/>
            <person name="Bouchez O."/>
            <person name="Gislard M."/>
            <person name="Lluch J."/>
            <person name="Milhes M."/>
            <person name="Lampietro C."/>
            <person name="Lopez Roques C."/>
            <person name="Donnadieu C."/>
            <person name="Braasch I."/>
            <person name="Desvignes T."/>
            <person name="Postlethwait J."/>
            <person name="Bobe J."/>
            <person name="Guiguen Y."/>
            <person name="Dirks R."/>
        </authorList>
    </citation>
    <scope>NUCLEOTIDE SEQUENCE</scope>
    <source>
        <strain evidence="3">Tag_6206</strain>
        <tissue evidence="3">Liver</tissue>
    </source>
</reference>
<name>A0A9D3LXJ2_ANGAN</name>
<protein>
    <recommendedName>
        <fullName evidence="5">Exonuclease V</fullName>
    </recommendedName>
</protein>
<feature type="compositionally biased region" description="Polar residues" evidence="2">
    <location>
        <begin position="400"/>
        <end position="416"/>
    </location>
</feature>
<dbReference type="Proteomes" id="UP001044222">
    <property type="component" value="Chromosome 13"/>
</dbReference>
<sequence>MNTSATEPPNGWDDIGGAELVNMRSEHLGSASPQRLPDSGSNVTEKLSTPGKRARVRLAAVWGTKQNHASYPRKRSKPGLGHNPMERFRRNHLAVTQVCRQTWCELQVAYEYEIPHVLTSPETRAKMEAGVDIHLNRELELQEVVSVPVRSREDQQAVSFLNLLSMIPDLQAGLLVRELPVFGLLEGVFLTGVVDELRYDEKGELVLTDLKTRAANSLPDPAQAKGSSLQVRLYKLLFDSLVRGDLKRDHVITHLRLLPERALGKGVLEQAERLDLQVSTFGDLLDLLLLNLSYCELPPVDRLRLEYCHQGSGAAIGTQDVPFAEPQTREELRHYLSYWTGRREPRGVDIEEAWKCRDCQYKQHCEWKLGEAEYLEATAPKKTATDHTPQQDAGHAQPGALTTPTNETQATPSRKH</sequence>
<comment type="similarity">
    <text evidence="1">Belongs to the EXO5 family.</text>
</comment>
<dbReference type="GO" id="GO:0036297">
    <property type="term" value="P:interstrand cross-link repair"/>
    <property type="evidence" value="ECO:0007669"/>
    <property type="project" value="TreeGrafter"/>
</dbReference>
<organism evidence="3 4">
    <name type="scientific">Anguilla anguilla</name>
    <name type="common">European freshwater eel</name>
    <name type="synonym">Muraena anguilla</name>
    <dbReference type="NCBI Taxonomy" id="7936"/>
    <lineage>
        <taxon>Eukaryota</taxon>
        <taxon>Metazoa</taxon>
        <taxon>Chordata</taxon>
        <taxon>Craniata</taxon>
        <taxon>Vertebrata</taxon>
        <taxon>Euteleostomi</taxon>
        <taxon>Actinopterygii</taxon>
        <taxon>Neopterygii</taxon>
        <taxon>Teleostei</taxon>
        <taxon>Anguilliformes</taxon>
        <taxon>Anguillidae</taxon>
        <taxon>Anguilla</taxon>
    </lineage>
</organism>